<dbReference type="PANTHER" id="PTHR34322">
    <property type="entry name" value="TRANSPOSASE, Y1_TNP DOMAIN-CONTAINING"/>
    <property type="match status" value="1"/>
</dbReference>
<organism evidence="3 4">
    <name type="scientific">Marinomonas profundi</name>
    <dbReference type="NCBI Taxonomy" id="2726122"/>
    <lineage>
        <taxon>Bacteria</taxon>
        <taxon>Pseudomonadati</taxon>
        <taxon>Pseudomonadota</taxon>
        <taxon>Gammaproteobacteria</taxon>
        <taxon>Oceanospirillales</taxon>
        <taxon>Oceanospirillaceae</taxon>
        <taxon>Marinomonas</taxon>
    </lineage>
</organism>
<dbReference type="Pfam" id="PF01797">
    <property type="entry name" value="Y1_Tnp"/>
    <property type="match status" value="1"/>
</dbReference>
<dbReference type="Proteomes" id="UP000586067">
    <property type="component" value="Unassembled WGS sequence"/>
</dbReference>
<reference evidence="3 4" key="1">
    <citation type="submission" date="2020-04" db="EMBL/GenBank/DDBJ databases">
        <title>Marinomonas sp. M1K-6 isolated from the deep seawater of the Mariana Trench.</title>
        <authorList>
            <person name="Li Y."/>
        </authorList>
    </citation>
    <scope>NUCLEOTIDE SEQUENCE [LARGE SCALE GENOMIC DNA]</scope>
    <source>
        <strain evidence="3 4">M1K-6</strain>
    </source>
</reference>
<accession>A0A847R2I4</accession>
<comment type="caution">
    <text evidence="3">The sequence shown here is derived from an EMBL/GenBank/DDBJ whole genome shotgun (WGS) entry which is preliminary data.</text>
</comment>
<dbReference type="PANTHER" id="PTHR34322:SF2">
    <property type="entry name" value="TRANSPOSASE IS200-LIKE DOMAIN-CONTAINING PROTEIN"/>
    <property type="match status" value="1"/>
</dbReference>
<evidence type="ECO:0000313" key="4">
    <source>
        <dbReference type="Proteomes" id="UP000586067"/>
    </source>
</evidence>
<dbReference type="RefSeq" id="WP_168825365.1">
    <property type="nucleotide sequence ID" value="NZ_CP073013.1"/>
</dbReference>
<gene>
    <name evidence="3" type="ORF">HGG82_10275</name>
</gene>
<feature type="domain" description="Transposase IS200-like" evidence="2">
    <location>
        <begin position="9"/>
        <end position="124"/>
    </location>
</feature>
<dbReference type="SUPFAM" id="SSF143422">
    <property type="entry name" value="Transposase IS200-like"/>
    <property type="match status" value="1"/>
</dbReference>
<keyword evidence="4" id="KW-1185">Reference proteome</keyword>
<proteinExistence type="predicted"/>
<name>A0A847R2I4_9GAMM</name>
<dbReference type="Gene3D" id="3.30.70.1290">
    <property type="entry name" value="Transposase IS200-like"/>
    <property type="match status" value="1"/>
</dbReference>
<dbReference type="InterPro" id="IPR002686">
    <property type="entry name" value="Transposase_17"/>
</dbReference>
<dbReference type="EMBL" id="JABAEK010000009">
    <property type="protein sequence ID" value="NLQ18012.1"/>
    <property type="molecule type" value="Genomic_DNA"/>
</dbReference>
<evidence type="ECO:0000313" key="3">
    <source>
        <dbReference type="EMBL" id="NLQ18012.1"/>
    </source>
</evidence>
<dbReference type="SMART" id="SM01321">
    <property type="entry name" value="Y1_Tnp"/>
    <property type="match status" value="1"/>
</dbReference>
<evidence type="ECO:0000256" key="1">
    <source>
        <dbReference type="SAM" id="MobiDB-lite"/>
    </source>
</evidence>
<evidence type="ECO:0000259" key="2">
    <source>
        <dbReference type="SMART" id="SM01321"/>
    </source>
</evidence>
<feature type="compositionally biased region" description="Basic residues" evidence="1">
    <location>
        <begin position="220"/>
        <end position="233"/>
    </location>
</feature>
<feature type="region of interest" description="Disordered" evidence="1">
    <location>
        <begin position="213"/>
        <end position="233"/>
    </location>
</feature>
<protein>
    <submittedName>
        <fullName evidence="3">Transposase</fullName>
    </submittedName>
</protein>
<dbReference type="AlphaFoldDB" id="A0A847R2I4"/>
<dbReference type="GO" id="GO:0006313">
    <property type="term" value="P:DNA transposition"/>
    <property type="evidence" value="ECO:0007669"/>
    <property type="project" value="InterPro"/>
</dbReference>
<dbReference type="InterPro" id="IPR036515">
    <property type="entry name" value="Transposase_17_sf"/>
</dbReference>
<sequence length="233" mass="27755">MARLPRLCPIGIPQHIIQRGNNRQVCFASEDDFIAYAHWLTEYAQQYQVKVHAWVFMTNHVHLLATPMTEGGISKMMQALGRRYVRYFNYTYQRTGTLWEGRFKSCVISAEEYFFICQRYIELNPVRANMVAHPADYKWSSYRFHAQESLDLQSELWQPHELYLKLSRQQETRAKRYQALFKYHIPEEELGRIRSATHSDMALGNERFKEEIEKLTGRRVTPRKRGRKPSQMD</sequence>
<dbReference type="GO" id="GO:0004803">
    <property type="term" value="F:transposase activity"/>
    <property type="evidence" value="ECO:0007669"/>
    <property type="project" value="InterPro"/>
</dbReference>
<dbReference type="GO" id="GO:0003677">
    <property type="term" value="F:DNA binding"/>
    <property type="evidence" value="ECO:0007669"/>
    <property type="project" value="InterPro"/>
</dbReference>